<sequence length="354" mass="39721">MDLTKTDVYRVICNHFHSEEEQKQAIDELAKILKYPYNHRIDIAAEMGYWRAITLLIKEFKYEVYNYDYMKTPLYNAAYNGDYQTVQVLIEVGYEVNVNCGYNEETPLIAAAREGFTDIVSLLVQSADINAVNEFGETAVYQAVYTGEYDVMRVLIDANANVNILKMDGCSPLHVIYGEYFMDMIPLLITAGADVNATKGDGETPTHSYACRDHYADAINMLKAAGANINTTNFKGETPLHVAAYHGCKSVVSTLVNLGADVSPMNNRGKTPKDLTRSNAVIRILAQAGCYQSRSQMFACRWPYVRWRLLADDNRITINLDGPAADAAYFLASEKMLDNDGNHDIFRIITSFLI</sequence>
<dbReference type="SUPFAM" id="SSF48403">
    <property type="entry name" value="Ankyrin repeat"/>
    <property type="match status" value="1"/>
</dbReference>
<organism evidence="3">
    <name type="scientific">Megaviridae environmental sample</name>
    <dbReference type="NCBI Taxonomy" id="1737588"/>
    <lineage>
        <taxon>Viruses</taxon>
        <taxon>Varidnaviria</taxon>
        <taxon>Bamfordvirae</taxon>
        <taxon>Nucleocytoviricota</taxon>
        <taxon>Megaviricetes</taxon>
        <taxon>Imitervirales</taxon>
        <taxon>Mimiviridae</taxon>
        <taxon>environmental samples</taxon>
    </lineage>
</organism>
<evidence type="ECO:0000313" key="3">
    <source>
        <dbReference type="EMBL" id="QFG73713.1"/>
    </source>
</evidence>
<dbReference type="InterPro" id="IPR002110">
    <property type="entry name" value="Ankyrin_rpt"/>
</dbReference>
<dbReference type="SMART" id="SM00248">
    <property type="entry name" value="ANK"/>
    <property type="match status" value="6"/>
</dbReference>
<keyword evidence="1" id="KW-0677">Repeat</keyword>
<dbReference type="PANTHER" id="PTHR24171">
    <property type="entry name" value="ANKYRIN REPEAT DOMAIN-CONTAINING PROTEIN 39-RELATED"/>
    <property type="match status" value="1"/>
</dbReference>
<accession>A0A5J6VIJ7</accession>
<name>A0A5J6VIJ7_9VIRU</name>
<dbReference type="InterPro" id="IPR036770">
    <property type="entry name" value="Ankyrin_rpt-contain_sf"/>
</dbReference>
<dbReference type="EMBL" id="MN448269">
    <property type="protein sequence ID" value="QFG73713.1"/>
    <property type="molecule type" value="Genomic_DNA"/>
</dbReference>
<evidence type="ECO:0000256" key="2">
    <source>
        <dbReference type="ARBA" id="ARBA00023043"/>
    </source>
</evidence>
<protein>
    <submittedName>
        <fullName evidence="3">Ankyrin repeat containing protein</fullName>
    </submittedName>
</protein>
<reference evidence="3" key="1">
    <citation type="journal article" date="2019" name="Philos. Trans. R. Soc. Lond., B, Biol. Sci.">
        <title>Targeted metagenomic recovery of four divergent viruses reveals shared and distinctive characteristics of giant viruses of marine eukaryotes.</title>
        <authorList>
            <person name="Needham D.M."/>
            <person name="Poirier C."/>
            <person name="Hehenberger E."/>
            <person name="Jimenez V."/>
            <person name="Swalwell J.E."/>
            <person name="Santoro A.E."/>
            <person name="Worden A.Z."/>
        </authorList>
    </citation>
    <scope>NUCLEOTIDE SEQUENCE</scope>
    <source>
        <strain evidence="3">OPacV-662</strain>
    </source>
</reference>
<evidence type="ECO:0000256" key="1">
    <source>
        <dbReference type="ARBA" id="ARBA00022737"/>
    </source>
</evidence>
<dbReference type="Gene3D" id="1.25.40.20">
    <property type="entry name" value="Ankyrin repeat-containing domain"/>
    <property type="match status" value="2"/>
</dbReference>
<dbReference type="PROSITE" id="PS50088">
    <property type="entry name" value="ANK_REPEAT"/>
    <property type="match status" value="5"/>
</dbReference>
<proteinExistence type="predicted"/>
<dbReference type="PANTHER" id="PTHR24171:SF10">
    <property type="entry name" value="ANKYRIN REPEAT DOMAIN-CONTAINING PROTEIN 29-LIKE"/>
    <property type="match status" value="1"/>
</dbReference>
<keyword evidence="2" id="KW-0040">ANK repeat</keyword>
<dbReference type="PROSITE" id="PS50297">
    <property type="entry name" value="ANK_REP_REGION"/>
    <property type="match status" value="4"/>
</dbReference>
<dbReference type="Pfam" id="PF12796">
    <property type="entry name" value="Ank_2"/>
    <property type="match status" value="2"/>
</dbReference>